<dbReference type="Pfam" id="PF02769">
    <property type="entry name" value="AIRS_C"/>
    <property type="match status" value="1"/>
</dbReference>
<dbReference type="GO" id="GO:0000287">
    <property type="term" value="F:magnesium ion binding"/>
    <property type="evidence" value="ECO:0007669"/>
    <property type="project" value="UniProtKB-UniRule"/>
</dbReference>
<dbReference type="InterPro" id="IPR016188">
    <property type="entry name" value="PurM-like_N"/>
</dbReference>
<feature type="binding site" evidence="2">
    <location>
        <position position="318"/>
    </location>
    <ligand>
        <name>substrate</name>
    </ligand>
</feature>
<keyword evidence="1 2" id="KW-0784">Thiamine biosynthesis</keyword>
<protein>
    <recommendedName>
        <fullName evidence="2">Thiamine-monophosphate kinase</fullName>
        <shortName evidence="2">TMP kinase</shortName>
        <shortName evidence="2">Thiamine-phosphate kinase</shortName>
        <ecNumber evidence="2">2.7.4.16</ecNumber>
    </recommendedName>
</protein>
<feature type="binding site" evidence="2">
    <location>
        <position position="144"/>
    </location>
    <ligand>
        <name>ATP</name>
        <dbReference type="ChEBI" id="CHEBI:30616"/>
    </ligand>
</feature>
<dbReference type="PIRSF" id="PIRSF005303">
    <property type="entry name" value="Thiam_monoph_kin"/>
    <property type="match status" value="1"/>
</dbReference>
<feature type="binding site" evidence="2">
    <location>
        <position position="42"/>
    </location>
    <ligand>
        <name>Mg(2+)</name>
        <dbReference type="ChEBI" id="CHEBI:18420"/>
        <label>1</label>
    </ligand>
</feature>
<feature type="binding site" evidence="2">
    <location>
        <position position="25"/>
    </location>
    <ligand>
        <name>Mg(2+)</name>
        <dbReference type="ChEBI" id="CHEBI:18420"/>
        <label>3</label>
    </ligand>
</feature>
<dbReference type="NCBIfam" id="TIGR01379">
    <property type="entry name" value="thiL"/>
    <property type="match status" value="1"/>
</dbReference>
<dbReference type="EC" id="2.7.4.16" evidence="2"/>
<sequence length="323" mass="33791">MDELELIDRFFRPLAGEGALGLLDDAGFVSPSSDRDLVVTKDMIAEGVHFLPGDPPETVARKALRVNLSDLAAKGAKPLGYLLALAQTPGCDEAWLRAFCDGLASDQERYRISLIGGDTIASPDRVTVSITAIGTLPKGRMVHRSGAKAGDILYLSGTIGGSGAGLAILQNRADADLLADDRAQLVLRYREPQPRTDLAEAVCRHASAALDISDGLAGDADKLASASGIRAVIEAQNVPLDPALSQLFGHGFSLEEALTGGDDYEILAAIPPGEEGGFKEAAARADIPVTAIGCVEAGGDRAVILKDGQEMAFSHRSFVHGSH</sequence>
<dbReference type="GO" id="GO:0009229">
    <property type="term" value="P:thiamine diphosphate biosynthetic process"/>
    <property type="evidence" value="ECO:0007669"/>
    <property type="project" value="UniProtKB-UniRule"/>
</dbReference>
<dbReference type="Gene3D" id="3.30.1330.10">
    <property type="entry name" value="PurM-like, N-terminal domain"/>
    <property type="match status" value="1"/>
</dbReference>
<feature type="binding site" evidence="2">
    <location>
        <position position="262"/>
    </location>
    <ligand>
        <name>substrate</name>
    </ligand>
</feature>
<feature type="binding site" evidence="2">
    <location>
        <position position="70"/>
    </location>
    <ligand>
        <name>Mg(2+)</name>
        <dbReference type="ChEBI" id="CHEBI:18420"/>
        <label>2</label>
    </ligand>
</feature>
<feature type="binding site" evidence="2">
    <location>
        <begin position="117"/>
        <end position="118"/>
    </location>
    <ligand>
        <name>ATP</name>
        <dbReference type="ChEBI" id="CHEBI:30616"/>
    </ligand>
</feature>
<feature type="binding site" evidence="2">
    <location>
        <position position="42"/>
    </location>
    <ligand>
        <name>Mg(2+)</name>
        <dbReference type="ChEBI" id="CHEBI:18420"/>
        <label>2</label>
    </ligand>
</feature>
<evidence type="ECO:0000259" key="4">
    <source>
        <dbReference type="Pfam" id="PF02769"/>
    </source>
</evidence>
<dbReference type="InterPro" id="IPR036676">
    <property type="entry name" value="PurM-like_C_sf"/>
</dbReference>
<keyword evidence="2 5" id="KW-0418">Kinase</keyword>
<dbReference type="STRING" id="1120955.SAMN03080610_02128"/>
<feature type="binding site" evidence="2">
    <location>
        <position position="70"/>
    </location>
    <ligand>
        <name>Mg(2+)</name>
        <dbReference type="ChEBI" id="CHEBI:18420"/>
        <label>4</label>
    </ligand>
</feature>
<dbReference type="GO" id="GO:0009030">
    <property type="term" value="F:thiamine-phosphate kinase activity"/>
    <property type="evidence" value="ECO:0007669"/>
    <property type="project" value="UniProtKB-UniRule"/>
</dbReference>
<dbReference type="Pfam" id="PF00586">
    <property type="entry name" value="AIRS"/>
    <property type="match status" value="1"/>
</dbReference>
<feature type="binding site" evidence="2">
    <location>
        <position position="118"/>
    </location>
    <ligand>
        <name>Mg(2+)</name>
        <dbReference type="ChEBI" id="CHEBI:18420"/>
        <label>1</label>
    </ligand>
</feature>
<evidence type="ECO:0000313" key="6">
    <source>
        <dbReference type="Proteomes" id="UP000199347"/>
    </source>
</evidence>
<dbReference type="InterPro" id="IPR010918">
    <property type="entry name" value="PurM-like_C_dom"/>
</dbReference>
<dbReference type="InterPro" id="IPR036921">
    <property type="entry name" value="PurM-like_N_sf"/>
</dbReference>
<dbReference type="AlphaFoldDB" id="A0A1G5NIJ8"/>
<keyword evidence="2" id="KW-0460">Magnesium</keyword>
<dbReference type="InterPro" id="IPR006283">
    <property type="entry name" value="ThiL-like"/>
</dbReference>
<dbReference type="SUPFAM" id="SSF55326">
    <property type="entry name" value="PurM N-terminal domain-like"/>
    <property type="match status" value="1"/>
</dbReference>
<dbReference type="Proteomes" id="UP000199347">
    <property type="component" value="Unassembled WGS sequence"/>
</dbReference>
<evidence type="ECO:0000256" key="1">
    <source>
        <dbReference type="ARBA" id="ARBA00022977"/>
    </source>
</evidence>
<dbReference type="PANTHER" id="PTHR30270:SF0">
    <property type="entry name" value="THIAMINE-MONOPHOSPHATE KINASE"/>
    <property type="match status" value="1"/>
</dbReference>
<proteinExistence type="inferred from homology"/>
<comment type="catalytic activity">
    <reaction evidence="2">
        <text>thiamine phosphate + ATP = thiamine diphosphate + ADP</text>
        <dbReference type="Rhea" id="RHEA:15913"/>
        <dbReference type="ChEBI" id="CHEBI:30616"/>
        <dbReference type="ChEBI" id="CHEBI:37575"/>
        <dbReference type="ChEBI" id="CHEBI:58937"/>
        <dbReference type="ChEBI" id="CHEBI:456216"/>
        <dbReference type="EC" id="2.7.4.16"/>
    </reaction>
</comment>
<comment type="similarity">
    <text evidence="2">Belongs to the thiamine-monophosphate kinase family.</text>
</comment>
<feature type="binding site" evidence="2">
    <location>
        <position position="70"/>
    </location>
    <ligand>
        <name>Mg(2+)</name>
        <dbReference type="ChEBI" id="CHEBI:18420"/>
        <label>3</label>
    </ligand>
</feature>
<evidence type="ECO:0000259" key="3">
    <source>
        <dbReference type="Pfam" id="PF00586"/>
    </source>
</evidence>
<dbReference type="UniPathway" id="UPA00060">
    <property type="reaction ID" value="UER00142"/>
</dbReference>
<keyword evidence="2" id="KW-0479">Metal-binding</keyword>
<organism evidence="5 6">
    <name type="scientific">Afifella marina DSM 2698</name>
    <dbReference type="NCBI Taxonomy" id="1120955"/>
    <lineage>
        <taxon>Bacteria</taxon>
        <taxon>Pseudomonadati</taxon>
        <taxon>Pseudomonadota</taxon>
        <taxon>Alphaproteobacteria</taxon>
        <taxon>Hyphomicrobiales</taxon>
        <taxon>Afifellaceae</taxon>
        <taxon>Afifella</taxon>
    </lineage>
</organism>
<reference evidence="5 6" key="1">
    <citation type="submission" date="2016-10" db="EMBL/GenBank/DDBJ databases">
        <authorList>
            <person name="de Groot N.N."/>
        </authorList>
    </citation>
    <scope>NUCLEOTIDE SEQUENCE [LARGE SCALE GENOMIC DNA]</scope>
    <source>
        <strain evidence="5 6">DSM 2698</strain>
    </source>
</reference>
<dbReference type="CDD" id="cd02194">
    <property type="entry name" value="ThiL"/>
    <property type="match status" value="1"/>
</dbReference>
<comment type="pathway">
    <text evidence="2">Cofactor biosynthesis; thiamine diphosphate biosynthesis; thiamine diphosphate from thiamine phosphate: step 1/1.</text>
</comment>
<feature type="binding site" evidence="2">
    <location>
        <position position="211"/>
    </location>
    <ligand>
        <name>Mg(2+)</name>
        <dbReference type="ChEBI" id="CHEBI:18420"/>
        <label>3</label>
    </ligand>
</feature>
<dbReference type="Gene3D" id="3.90.650.10">
    <property type="entry name" value="PurM-like C-terminal domain"/>
    <property type="match status" value="1"/>
</dbReference>
<dbReference type="RefSeq" id="WP_092812399.1">
    <property type="nucleotide sequence ID" value="NZ_FMVW01000004.1"/>
</dbReference>
<comment type="miscellaneous">
    <text evidence="2">Reaction mechanism of ThiL seems to utilize a direct, inline transfer of the gamma-phosphate of ATP to TMP rather than a phosphorylated enzyme intermediate.</text>
</comment>
<comment type="caution">
    <text evidence="2">Lacks conserved residue(s) required for the propagation of feature annotation.</text>
</comment>
<feature type="domain" description="PurM-like C-terminal" evidence="4">
    <location>
        <begin position="148"/>
        <end position="305"/>
    </location>
</feature>
<feature type="binding site" evidence="2">
    <location>
        <position position="25"/>
    </location>
    <ligand>
        <name>Mg(2+)</name>
        <dbReference type="ChEBI" id="CHEBI:18420"/>
        <label>4</label>
    </ligand>
</feature>
<dbReference type="PANTHER" id="PTHR30270">
    <property type="entry name" value="THIAMINE-MONOPHOSPHATE KINASE"/>
    <property type="match status" value="1"/>
</dbReference>
<dbReference type="GO" id="GO:0009228">
    <property type="term" value="P:thiamine biosynthetic process"/>
    <property type="evidence" value="ECO:0007669"/>
    <property type="project" value="UniProtKB-KW"/>
</dbReference>
<evidence type="ECO:0000313" key="5">
    <source>
        <dbReference type="EMBL" id="SCZ37227.1"/>
    </source>
</evidence>
<accession>A0A1G5NIJ8</accession>
<comment type="function">
    <text evidence="2">Catalyzes the ATP-dependent phosphorylation of thiamine-monophosphate (TMP) to form thiamine-pyrophosphate (TPP), the active form of vitamin B1.</text>
</comment>
<gene>
    <name evidence="2" type="primary">thiL</name>
    <name evidence="5" type="ORF">SAMN03080610_02128</name>
</gene>
<keyword evidence="2" id="KW-0067">ATP-binding</keyword>
<feature type="domain" description="PurM-like N-terminal" evidence="3">
    <location>
        <begin position="24"/>
        <end position="135"/>
    </location>
</feature>
<evidence type="ECO:0000256" key="2">
    <source>
        <dbReference type="HAMAP-Rule" id="MF_02128"/>
    </source>
</evidence>
<keyword evidence="2" id="KW-0808">Transferase</keyword>
<dbReference type="OrthoDB" id="9802811at2"/>
<feature type="binding site" evidence="2">
    <location>
        <position position="40"/>
    </location>
    <ligand>
        <name>Mg(2+)</name>
        <dbReference type="ChEBI" id="CHEBI:18420"/>
        <label>4</label>
    </ligand>
</feature>
<dbReference type="EMBL" id="FMVW01000004">
    <property type="protein sequence ID" value="SCZ37227.1"/>
    <property type="molecule type" value="Genomic_DNA"/>
</dbReference>
<dbReference type="GO" id="GO:0005524">
    <property type="term" value="F:ATP binding"/>
    <property type="evidence" value="ECO:0007669"/>
    <property type="project" value="UniProtKB-UniRule"/>
</dbReference>
<feature type="binding site" evidence="2">
    <location>
        <position position="213"/>
    </location>
    <ligand>
        <name>ATP</name>
        <dbReference type="ChEBI" id="CHEBI:30616"/>
    </ligand>
</feature>
<name>A0A1G5NIJ8_AFIMA</name>
<dbReference type="HAMAP" id="MF_02128">
    <property type="entry name" value="TMP_kinase"/>
    <property type="match status" value="1"/>
</dbReference>
<keyword evidence="2" id="KW-0547">Nucleotide-binding</keyword>
<feature type="binding site" evidence="2">
    <location>
        <position position="214"/>
    </location>
    <ligand>
        <name>Mg(2+)</name>
        <dbReference type="ChEBI" id="CHEBI:18420"/>
        <label>5</label>
    </ligand>
</feature>
<feature type="binding site" evidence="2">
    <location>
        <position position="49"/>
    </location>
    <ligand>
        <name>substrate</name>
    </ligand>
</feature>
<dbReference type="SUPFAM" id="SSF56042">
    <property type="entry name" value="PurM C-terminal domain-like"/>
    <property type="match status" value="1"/>
</dbReference>
<keyword evidence="6" id="KW-1185">Reference proteome</keyword>